<protein>
    <submittedName>
        <fullName evidence="1">Uncharacterized protein</fullName>
    </submittedName>
</protein>
<gene>
    <name evidence="1" type="ORF">ACFPCV_37210</name>
</gene>
<name>A0ABV9SE88_9PSEU</name>
<organism evidence="1 2">
    <name type="scientific">Actinophytocola glycyrrhizae</name>
    <dbReference type="NCBI Taxonomy" id="2044873"/>
    <lineage>
        <taxon>Bacteria</taxon>
        <taxon>Bacillati</taxon>
        <taxon>Actinomycetota</taxon>
        <taxon>Actinomycetes</taxon>
        <taxon>Pseudonocardiales</taxon>
        <taxon>Pseudonocardiaceae</taxon>
    </lineage>
</organism>
<dbReference type="EMBL" id="JBHSIS010000027">
    <property type="protein sequence ID" value="MFC4859168.1"/>
    <property type="molecule type" value="Genomic_DNA"/>
</dbReference>
<proteinExistence type="predicted"/>
<comment type="caution">
    <text evidence="1">The sequence shown here is derived from an EMBL/GenBank/DDBJ whole genome shotgun (WGS) entry which is preliminary data.</text>
</comment>
<evidence type="ECO:0000313" key="1">
    <source>
        <dbReference type="EMBL" id="MFC4859168.1"/>
    </source>
</evidence>
<dbReference type="RefSeq" id="WP_378062077.1">
    <property type="nucleotide sequence ID" value="NZ_JBHSIS010000027.1"/>
</dbReference>
<dbReference type="Proteomes" id="UP001595859">
    <property type="component" value="Unassembled WGS sequence"/>
</dbReference>
<sequence length="145" mass="16271">MSYRLAFGATDARQFRPGELFGPDAPDARGVRDRVPGDWGKIDCPDETDPTVSEQDWITHFLTLALNEAVHEVLEWFQVDGVQYLNPHGAHEAAIVEHVDALAEQLARLAEDGGRSQLELGCRALQRQVALPRQGHDVRLIRRRP</sequence>
<accession>A0ABV9SE88</accession>
<reference evidence="2" key="1">
    <citation type="journal article" date="2019" name="Int. J. Syst. Evol. Microbiol.">
        <title>The Global Catalogue of Microorganisms (GCM) 10K type strain sequencing project: providing services to taxonomists for standard genome sequencing and annotation.</title>
        <authorList>
            <consortium name="The Broad Institute Genomics Platform"/>
            <consortium name="The Broad Institute Genome Sequencing Center for Infectious Disease"/>
            <person name="Wu L."/>
            <person name="Ma J."/>
        </authorList>
    </citation>
    <scope>NUCLEOTIDE SEQUENCE [LARGE SCALE GENOMIC DNA]</scope>
    <source>
        <strain evidence="2">ZS-22-S1</strain>
    </source>
</reference>
<keyword evidence="2" id="KW-1185">Reference proteome</keyword>
<evidence type="ECO:0000313" key="2">
    <source>
        <dbReference type="Proteomes" id="UP001595859"/>
    </source>
</evidence>